<evidence type="ECO:0000256" key="1">
    <source>
        <dbReference type="SAM" id="Phobius"/>
    </source>
</evidence>
<keyword evidence="1" id="KW-0472">Membrane</keyword>
<sequence>GPHPASGAEVLKLCNFYTGVTLSLCGVGAFFVGATSRKWVEVEGVGFGYPHKSLAHMGPWLACTKDNHCDRPWVLAPGIAVMALVFILMMGELKRKLILHFDQTSRPGWAFVVCLTSVLATVAGSVCITFNR</sequence>
<dbReference type="EMBL" id="RQTK01000049">
    <property type="protein sequence ID" value="RUS89735.1"/>
    <property type="molecule type" value="Genomic_DNA"/>
</dbReference>
<feature type="non-terminal residue" evidence="2">
    <location>
        <position position="132"/>
    </location>
</feature>
<keyword evidence="1" id="KW-1133">Transmembrane helix</keyword>
<name>A0A433U7C7_ELYCH</name>
<organism evidence="2 3">
    <name type="scientific">Elysia chlorotica</name>
    <name type="common">Eastern emerald elysia</name>
    <name type="synonym">Sea slug</name>
    <dbReference type="NCBI Taxonomy" id="188477"/>
    <lineage>
        <taxon>Eukaryota</taxon>
        <taxon>Metazoa</taxon>
        <taxon>Spiralia</taxon>
        <taxon>Lophotrochozoa</taxon>
        <taxon>Mollusca</taxon>
        <taxon>Gastropoda</taxon>
        <taxon>Heterobranchia</taxon>
        <taxon>Euthyneura</taxon>
        <taxon>Panpulmonata</taxon>
        <taxon>Sacoglossa</taxon>
        <taxon>Placobranchoidea</taxon>
        <taxon>Plakobranchidae</taxon>
        <taxon>Elysia</taxon>
    </lineage>
</organism>
<feature type="non-terminal residue" evidence="2">
    <location>
        <position position="1"/>
    </location>
</feature>
<dbReference type="Proteomes" id="UP000271974">
    <property type="component" value="Unassembled WGS sequence"/>
</dbReference>
<dbReference type="OrthoDB" id="10488239at2759"/>
<feature type="transmembrane region" description="Helical" evidence="1">
    <location>
        <begin position="109"/>
        <end position="130"/>
    </location>
</feature>
<reference evidence="2 3" key="1">
    <citation type="submission" date="2019-01" db="EMBL/GenBank/DDBJ databases">
        <title>A draft genome assembly of the solar-powered sea slug Elysia chlorotica.</title>
        <authorList>
            <person name="Cai H."/>
            <person name="Li Q."/>
            <person name="Fang X."/>
            <person name="Li J."/>
            <person name="Curtis N.E."/>
            <person name="Altenburger A."/>
            <person name="Shibata T."/>
            <person name="Feng M."/>
            <person name="Maeda T."/>
            <person name="Schwartz J.A."/>
            <person name="Shigenobu S."/>
            <person name="Lundholm N."/>
            <person name="Nishiyama T."/>
            <person name="Yang H."/>
            <person name="Hasebe M."/>
            <person name="Li S."/>
            <person name="Pierce S.K."/>
            <person name="Wang J."/>
        </authorList>
    </citation>
    <scope>NUCLEOTIDE SEQUENCE [LARGE SCALE GENOMIC DNA]</scope>
    <source>
        <strain evidence="2">EC2010</strain>
        <tissue evidence="2">Whole organism of an adult</tissue>
    </source>
</reference>
<evidence type="ECO:0000313" key="2">
    <source>
        <dbReference type="EMBL" id="RUS89735.1"/>
    </source>
</evidence>
<feature type="transmembrane region" description="Helical" evidence="1">
    <location>
        <begin position="73"/>
        <end position="89"/>
    </location>
</feature>
<dbReference type="AlphaFoldDB" id="A0A433U7C7"/>
<keyword evidence="1" id="KW-0812">Transmembrane</keyword>
<comment type="caution">
    <text evidence="2">The sequence shown here is derived from an EMBL/GenBank/DDBJ whole genome shotgun (WGS) entry which is preliminary data.</text>
</comment>
<evidence type="ECO:0000313" key="3">
    <source>
        <dbReference type="Proteomes" id="UP000271974"/>
    </source>
</evidence>
<protein>
    <submittedName>
        <fullName evidence="2">Uncharacterized protein</fullName>
    </submittedName>
</protein>
<feature type="transmembrane region" description="Helical" evidence="1">
    <location>
        <begin position="16"/>
        <end position="34"/>
    </location>
</feature>
<accession>A0A433U7C7</accession>
<proteinExistence type="predicted"/>
<gene>
    <name evidence="2" type="ORF">EGW08_002553</name>
</gene>
<keyword evidence="3" id="KW-1185">Reference proteome</keyword>